<evidence type="ECO:0000313" key="2">
    <source>
        <dbReference type="EMBL" id="RXE60558.1"/>
    </source>
</evidence>
<proteinExistence type="predicted"/>
<keyword evidence="1" id="KW-1133">Transmembrane helix</keyword>
<dbReference type="RefSeq" id="WP_069194687.1">
    <property type="nucleotide sequence ID" value="NZ_RLII01000001.1"/>
</dbReference>
<dbReference type="OrthoDB" id="8757095at2"/>
<sequence length="314" mass="36458">MGKTKTEFKLFSIPQYKQEEEYLNTMHKNGWKFTKVTFPGFYQFEQCQPENVIYRLDYNKEGLANKSEYVQMFSDCGWEYMFDFVGYSYFRKVSDEVNSNEEIFCDDDSRLDMMKRVFKGRVVPLIVIFFGIIMPQLFMNSRGYGGGSVVQDVLSFLFLVSGLLYITLFGWFTIQYYKYEKSLYPENNLKIKYGCIFAGLIIGVLVMVGMILWSSLSNYKLIDGENGFTIEAELLNKAIVKEYELKTGDTVYVTHEGDGGELYISIGKENEKPVFYGNTYNEFGNFEVEIQEKGVYQIKCSGRKARGKIEVKVK</sequence>
<dbReference type="Pfam" id="PF11193">
    <property type="entry name" value="DUF2812"/>
    <property type="match status" value="1"/>
</dbReference>
<feature type="transmembrane region" description="Helical" evidence="1">
    <location>
        <begin position="193"/>
        <end position="213"/>
    </location>
</feature>
<dbReference type="InterPro" id="IPR021359">
    <property type="entry name" value="DUF2812"/>
</dbReference>
<evidence type="ECO:0000313" key="3">
    <source>
        <dbReference type="Proteomes" id="UP000289166"/>
    </source>
</evidence>
<dbReference type="EMBL" id="RLII01000001">
    <property type="protein sequence ID" value="RXE60558.1"/>
    <property type="molecule type" value="Genomic_DNA"/>
</dbReference>
<protein>
    <submittedName>
        <fullName evidence="2">DUF2812 domain-containing protein</fullName>
    </submittedName>
</protein>
<name>A0A4Q0I853_9FIRM</name>
<keyword evidence="1" id="KW-0472">Membrane</keyword>
<feature type="transmembrane region" description="Helical" evidence="1">
    <location>
        <begin position="153"/>
        <end position="172"/>
    </location>
</feature>
<gene>
    <name evidence="2" type="ORF">EFD62_01080</name>
</gene>
<accession>A0A4Q0I853</accession>
<feature type="transmembrane region" description="Helical" evidence="1">
    <location>
        <begin position="122"/>
        <end position="141"/>
    </location>
</feature>
<keyword evidence="1" id="KW-0812">Transmembrane</keyword>
<reference evidence="3" key="1">
    <citation type="submission" date="2018-11" db="EMBL/GenBank/DDBJ databases">
        <title>Genome sequencing of a novel mesophilic and cellulolytic organism within the genus Hungateiclostridium.</title>
        <authorList>
            <person name="Rettenmaier R."/>
            <person name="Liebl W."/>
            <person name="Zverlov V."/>
        </authorList>
    </citation>
    <scope>NUCLEOTIDE SEQUENCE [LARGE SCALE GENOMIC DNA]</scope>
    <source>
        <strain evidence="3">N2K1</strain>
    </source>
</reference>
<organism evidence="2 3">
    <name type="scientific">Acetivibrio mesophilus</name>
    <dbReference type="NCBI Taxonomy" id="2487273"/>
    <lineage>
        <taxon>Bacteria</taxon>
        <taxon>Bacillati</taxon>
        <taxon>Bacillota</taxon>
        <taxon>Clostridia</taxon>
        <taxon>Eubacteriales</taxon>
        <taxon>Oscillospiraceae</taxon>
        <taxon>Acetivibrio</taxon>
    </lineage>
</organism>
<keyword evidence="3" id="KW-1185">Reference proteome</keyword>
<dbReference type="Proteomes" id="UP000289166">
    <property type="component" value="Unassembled WGS sequence"/>
</dbReference>
<comment type="caution">
    <text evidence="2">The sequence shown here is derived from an EMBL/GenBank/DDBJ whole genome shotgun (WGS) entry which is preliminary data.</text>
</comment>
<dbReference type="AlphaFoldDB" id="A0A4Q0I853"/>
<evidence type="ECO:0000256" key="1">
    <source>
        <dbReference type="SAM" id="Phobius"/>
    </source>
</evidence>